<sequence>MALFGFGDPARARDKAARSARGPLADYYKVPLQPPSTPADELRLLAIDIETTGLDAARDAWLSVGFVPVDGHSIVLAGARNLVLRGADVGQSATIHGLTDDVIAAGLPREDVLAATLEALAGRVLLAHFHSIEVNFISKACVELYGAPLVTPAVDTLDLQRKLVAPGFNDEPRPDDLRLWNARARFNLPVYGAHEALTDALACGELYLAQLAHRGGEPTLKALTA</sequence>
<dbReference type="SUPFAM" id="SSF53098">
    <property type="entry name" value="Ribonuclease H-like"/>
    <property type="match status" value="1"/>
</dbReference>
<protein>
    <submittedName>
        <fullName evidence="5">DNA polymerase III subunit epsilon</fullName>
    </submittedName>
</protein>
<dbReference type="InterPro" id="IPR012337">
    <property type="entry name" value="RNaseH-like_sf"/>
</dbReference>
<feature type="domain" description="Exonuclease" evidence="4">
    <location>
        <begin position="43"/>
        <end position="216"/>
    </location>
</feature>
<evidence type="ECO:0000313" key="5">
    <source>
        <dbReference type="EMBL" id="TBT94539.1"/>
    </source>
</evidence>
<proteinExistence type="predicted"/>
<dbReference type="Pfam" id="PF00929">
    <property type="entry name" value="RNase_T"/>
    <property type="match status" value="1"/>
</dbReference>
<dbReference type="AlphaFoldDB" id="A0A4Q9KLK0"/>
<dbReference type="PANTHER" id="PTHR30231:SF4">
    <property type="entry name" value="PROTEIN NEN2"/>
    <property type="match status" value="1"/>
</dbReference>
<dbReference type="InterPro" id="IPR036397">
    <property type="entry name" value="RNaseH_sf"/>
</dbReference>
<dbReference type="InterPro" id="IPR013520">
    <property type="entry name" value="Ribonucl_H"/>
</dbReference>
<comment type="caution">
    <text evidence="5">The sequence shown here is derived from an EMBL/GenBank/DDBJ whole genome shotgun (WGS) entry which is preliminary data.</text>
</comment>
<keyword evidence="2" id="KW-0378">Hydrolase</keyword>
<dbReference type="CDD" id="cd06127">
    <property type="entry name" value="DEDDh"/>
    <property type="match status" value="1"/>
</dbReference>
<dbReference type="OrthoDB" id="190275at2"/>
<dbReference type="GO" id="GO:0008408">
    <property type="term" value="F:3'-5' exonuclease activity"/>
    <property type="evidence" value="ECO:0007669"/>
    <property type="project" value="TreeGrafter"/>
</dbReference>
<name>A0A4Q9KLK0_PROTD</name>
<dbReference type="GO" id="GO:0005829">
    <property type="term" value="C:cytosol"/>
    <property type="evidence" value="ECO:0007669"/>
    <property type="project" value="TreeGrafter"/>
</dbReference>
<organism evidence="5 6">
    <name type="scientific">Propioniciclava tarda</name>
    <dbReference type="NCBI Taxonomy" id="433330"/>
    <lineage>
        <taxon>Bacteria</taxon>
        <taxon>Bacillati</taxon>
        <taxon>Actinomycetota</taxon>
        <taxon>Actinomycetes</taxon>
        <taxon>Propionibacteriales</taxon>
        <taxon>Propionibacteriaceae</taxon>
        <taxon>Propioniciclava</taxon>
    </lineage>
</organism>
<evidence type="ECO:0000256" key="2">
    <source>
        <dbReference type="ARBA" id="ARBA00022801"/>
    </source>
</evidence>
<dbReference type="Gene3D" id="3.30.420.10">
    <property type="entry name" value="Ribonuclease H-like superfamily/Ribonuclease H"/>
    <property type="match status" value="1"/>
</dbReference>
<dbReference type="GO" id="GO:0003676">
    <property type="term" value="F:nucleic acid binding"/>
    <property type="evidence" value="ECO:0007669"/>
    <property type="project" value="InterPro"/>
</dbReference>
<dbReference type="RefSeq" id="WP_131172437.1">
    <property type="nucleotide sequence ID" value="NZ_FXTL01000012.1"/>
</dbReference>
<accession>A0A4Q9KLK0</accession>
<evidence type="ECO:0000256" key="1">
    <source>
        <dbReference type="ARBA" id="ARBA00022722"/>
    </source>
</evidence>
<dbReference type="Proteomes" id="UP000291933">
    <property type="component" value="Unassembled WGS sequence"/>
</dbReference>
<evidence type="ECO:0000256" key="3">
    <source>
        <dbReference type="ARBA" id="ARBA00022839"/>
    </source>
</evidence>
<dbReference type="SMART" id="SM00479">
    <property type="entry name" value="EXOIII"/>
    <property type="match status" value="1"/>
</dbReference>
<dbReference type="PANTHER" id="PTHR30231">
    <property type="entry name" value="DNA POLYMERASE III SUBUNIT EPSILON"/>
    <property type="match status" value="1"/>
</dbReference>
<keyword evidence="1" id="KW-0540">Nuclease</keyword>
<keyword evidence="3" id="KW-0269">Exonuclease</keyword>
<evidence type="ECO:0000259" key="4">
    <source>
        <dbReference type="SMART" id="SM00479"/>
    </source>
</evidence>
<keyword evidence="6" id="KW-1185">Reference proteome</keyword>
<gene>
    <name evidence="5" type="ORF">ET996_10115</name>
</gene>
<dbReference type="EMBL" id="SDMR01000012">
    <property type="protein sequence ID" value="TBT94539.1"/>
    <property type="molecule type" value="Genomic_DNA"/>
</dbReference>
<reference evidence="5 6" key="1">
    <citation type="submission" date="2019-01" db="EMBL/GenBank/DDBJ databases">
        <title>Lactibacter flavus gen. nov., sp. nov., a novel bacterium of the family Propionibacteriaceae isolated from raw milk and dairy products.</title>
        <authorList>
            <person name="Huptas C."/>
            <person name="Wenning M."/>
            <person name="Breitenwieser F."/>
            <person name="Doll E."/>
            <person name="Von Neubeck M."/>
            <person name="Busse H.-J."/>
            <person name="Scherer S."/>
        </authorList>
    </citation>
    <scope>NUCLEOTIDE SEQUENCE [LARGE SCALE GENOMIC DNA]</scope>
    <source>
        <strain evidence="6">DSM 22130 / JCM 15804 / WR061</strain>
    </source>
</reference>
<evidence type="ECO:0000313" key="6">
    <source>
        <dbReference type="Proteomes" id="UP000291933"/>
    </source>
</evidence>